<evidence type="ECO:0000256" key="5">
    <source>
        <dbReference type="ARBA" id="ARBA00022741"/>
    </source>
</evidence>
<feature type="transmembrane region" description="Helical" evidence="10">
    <location>
        <begin position="62"/>
        <end position="94"/>
    </location>
</feature>
<dbReference type="InterPro" id="IPR036890">
    <property type="entry name" value="HATPase_C_sf"/>
</dbReference>
<evidence type="ECO:0000256" key="8">
    <source>
        <dbReference type="ARBA" id="ARBA00023012"/>
    </source>
</evidence>
<dbReference type="PANTHER" id="PTHR24421">
    <property type="entry name" value="NITRATE/NITRITE SENSOR PROTEIN NARX-RELATED"/>
    <property type="match status" value="1"/>
</dbReference>
<evidence type="ECO:0000259" key="11">
    <source>
        <dbReference type="Pfam" id="PF02518"/>
    </source>
</evidence>
<protein>
    <recommendedName>
        <fullName evidence="2">histidine kinase</fullName>
        <ecNumber evidence="2">2.7.13.3</ecNumber>
    </recommendedName>
</protein>
<keyword evidence="10" id="KW-1133">Transmembrane helix</keyword>
<dbReference type="InterPro" id="IPR003594">
    <property type="entry name" value="HATPase_dom"/>
</dbReference>
<proteinExistence type="predicted"/>
<sequence>MNPRPTPLGAALTLVGAAFVAWGILAQPDRPAWAVWLGIAATVAWVLRTLAAMAGWRRVALVLTFFGAAAGAIAAAGTEGTAVVPAAVCISLLVSDESVPLPVSAGSALVALGLVAVGAVTHPVPVLSLIALLAAVVLGFLAGFSRRQIRRAQQREALLAEREIAVREEAARIAIARDLHDVLAHTLGGLVIQLDAADALLEAGDATSAHARVVSARELAGSGLGEARRAVAALRAPSGVHDEPDVIPGELRASLDDLVAAHRSLGGEVDFTTSGESSAVPADVAVALQRALQEALSNARRHAPGAPVTVGLVWSADAVALSVENPVTGAPASAAATQGRAATQGGGYGLVGMGERFAALALGGSVTTAEADGVFTLTAEARTGPRAPAPQPQPPIQGRSDA</sequence>
<feature type="region of interest" description="Disordered" evidence="9">
    <location>
        <begin position="379"/>
        <end position="402"/>
    </location>
</feature>
<keyword evidence="14" id="KW-1185">Reference proteome</keyword>
<dbReference type="PANTHER" id="PTHR24421:SF10">
    <property type="entry name" value="NITRATE_NITRITE SENSOR PROTEIN NARQ"/>
    <property type="match status" value="1"/>
</dbReference>
<feature type="domain" description="Signal transduction histidine kinase subgroup 3 dimerisation and phosphoacceptor" evidence="12">
    <location>
        <begin position="172"/>
        <end position="237"/>
    </location>
</feature>
<dbReference type="Gene3D" id="3.30.565.10">
    <property type="entry name" value="Histidine kinase-like ATPase, C-terminal domain"/>
    <property type="match status" value="1"/>
</dbReference>
<comment type="catalytic activity">
    <reaction evidence="1">
        <text>ATP + protein L-histidine = ADP + protein N-phospho-L-histidine.</text>
        <dbReference type="EC" id="2.7.13.3"/>
    </reaction>
</comment>
<feature type="transmembrane region" description="Helical" evidence="10">
    <location>
        <begin position="6"/>
        <end position="26"/>
    </location>
</feature>
<evidence type="ECO:0000256" key="3">
    <source>
        <dbReference type="ARBA" id="ARBA00022553"/>
    </source>
</evidence>
<evidence type="ECO:0000256" key="1">
    <source>
        <dbReference type="ARBA" id="ARBA00000085"/>
    </source>
</evidence>
<evidence type="ECO:0000256" key="6">
    <source>
        <dbReference type="ARBA" id="ARBA00022777"/>
    </source>
</evidence>
<keyword evidence="5" id="KW-0547">Nucleotide-binding</keyword>
<dbReference type="SUPFAM" id="SSF55874">
    <property type="entry name" value="ATPase domain of HSP90 chaperone/DNA topoisomerase II/histidine kinase"/>
    <property type="match status" value="1"/>
</dbReference>
<feature type="domain" description="Histidine kinase/HSP90-like ATPase" evidence="11">
    <location>
        <begin position="285"/>
        <end position="372"/>
    </location>
</feature>
<evidence type="ECO:0000256" key="7">
    <source>
        <dbReference type="ARBA" id="ARBA00022840"/>
    </source>
</evidence>
<keyword evidence="10" id="KW-0472">Membrane</keyword>
<dbReference type="Pfam" id="PF02518">
    <property type="entry name" value="HATPase_c"/>
    <property type="match status" value="1"/>
</dbReference>
<organism evidence="13 14">
    <name type="scientific">Microbacterium candidum</name>
    <dbReference type="NCBI Taxonomy" id="3041922"/>
    <lineage>
        <taxon>Bacteria</taxon>
        <taxon>Bacillati</taxon>
        <taxon>Actinomycetota</taxon>
        <taxon>Actinomycetes</taxon>
        <taxon>Micrococcales</taxon>
        <taxon>Microbacteriaceae</taxon>
        <taxon>Microbacterium</taxon>
    </lineage>
</organism>
<dbReference type="RefSeq" id="WP_286288025.1">
    <property type="nucleotide sequence ID" value="NZ_JASXSZ010000002.1"/>
</dbReference>
<evidence type="ECO:0000256" key="2">
    <source>
        <dbReference type="ARBA" id="ARBA00012438"/>
    </source>
</evidence>
<accession>A0ABT7MXJ7</accession>
<feature type="transmembrane region" description="Helical" evidence="10">
    <location>
        <begin position="33"/>
        <end position="56"/>
    </location>
</feature>
<evidence type="ECO:0000256" key="10">
    <source>
        <dbReference type="SAM" id="Phobius"/>
    </source>
</evidence>
<comment type="caution">
    <text evidence="13">The sequence shown here is derived from an EMBL/GenBank/DDBJ whole genome shotgun (WGS) entry which is preliminary data.</text>
</comment>
<evidence type="ECO:0000256" key="4">
    <source>
        <dbReference type="ARBA" id="ARBA00022679"/>
    </source>
</evidence>
<dbReference type="Proteomes" id="UP001235064">
    <property type="component" value="Unassembled WGS sequence"/>
</dbReference>
<dbReference type="InterPro" id="IPR050482">
    <property type="entry name" value="Sensor_HK_TwoCompSys"/>
</dbReference>
<gene>
    <name evidence="13" type="ORF">QSV35_07430</name>
</gene>
<dbReference type="GO" id="GO:0016301">
    <property type="term" value="F:kinase activity"/>
    <property type="evidence" value="ECO:0007669"/>
    <property type="project" value="UniProtKB-KW"/>
</dbReference>
<keyword evidence="10" id="KW-0812">Transmembrane</keyword>
<evidence type="ECO:0000256" key="9">
    <source>
        <dbReference type="SAM" id="MobiDB-lite"/>
    </source>
</evidence>
<evidence type="ECO:0000313" key="13">
    <source>
        <dbReference type="EMBL" id="MDL9979160.1"/>
    </source>
</evidence>
<dbReference type="Gene3D" id="1.20.5.1930">
    <property type="match status" value="1"/>
</dbReference>
<keyword evidence="4" id="KW-0808">Transferase</keyword>
<dbReference type="EMBL" id="JASXSZ010000002">
    <property type="protein sequence ID" value="MDL9979160.1"/>
    <property type="molecule type" value="Genomic_DNA"/>
</dbReference>
<dbReference type="EC" id="2.7.13.3" evidence="2"/>
<evidence type="ECO:0000313" key="14">
    <source>
        <dbReference type="Proteomes" id="UP001235064"/>
    </source>
</evidence>
<keyword evidence="8" id="KW-0902">Two-component regulatory system</keyword>
<keyword evidence="3" id="KW-0597">Phosphoprotein</keyword>
<evidence type="ECO:0000259" key="12">
    <source>
        <dbReference type="Pfam" id="PF07730"/>
    </source>
</evidence>
<keyword evidence="7" id="KW-0067">ATP-binding</keyword>
<reference evidence="13 14" key="1">
    <citation type="submission" date="2023-06" db="EMBL/GenBank/DDBJ databases">
        <title>Microbacterium sp. nov., isolated from a waste landfill.</title>
        <authorList>
            <person name="Wen W."/>
        </authorList>
    </citation>
    <scope>NUCLEOTIDE SEQUENCE [LARGE SCALE GENOMIC DNA]</scope>
    <source>
        <strain evidence="13 14">ASV49</strain>
    </source>
</reference>
<dbReference type="InterPro" id="IPR011712">
    <property type="entry name" value="Sig_transdc_His_kin_sub3_dim/P"/>
</dbReference>
<name>A0ABT7MXJ7_9MICO</name>
<dbReference type="Pfam" id="PF07730">
    <property type="entry name" value="HisKA_3"/>
    <property type="match status" value="1"/>
</dbReference>
<feature type="transmembrane region" description="Helical" evidence="10">
    <location>
        <begin position="126"/>
        <end position="145"/>
    </location>
</feature>
<keyword evidence="6 13" id="KW-0418">Kinase</keyword>